<comment type="similarity">
    <text evidence="2 10">Belongs to the disproportionating enzyme family.</text>
</comment>
<keyword evidence="6 10" id="KW-0808">Transferase</keyword>
<dbReference type="RefSeq" id="WP_243796218.1">
    <property type="nucleotide sequence ID" value="NZ_JALHAT010000001.1"/>
</dbReference>
<keyword evidence="7 10" id="KW-0119">Carbohydrate metabolism</keyword>
<evidence type="ECO:0000313" key="12">
    <source>
        <dbReference type="Proteomes" id="UP001162802"/>
    </source>
</evidence>
<proteinExistence type="inferred from homology"/>
<dbReference type="SUPFAM" id="SSF51445">
    <property type="entry name" value="(Trans)glycosidases"/>
    <property type="match status" value="1"/>
</dbReference>
<dbReference type="GO" id="GO:0004134">
    <property type="term" value="F:4-alpha-glucanotransferase activity"/>
    <property type="evidence" value="ECO:0007669"/>
    <property type="project" value="UniProtKB-EC"/>
</dbReference>
<comment type="caution">
    <text evidence="11">The sequence shown here is derived from an EMBL/GenBank/DDBJ whole genome shotgun (WGS) entry which is preliminary data.</text>
</comment>
<evidence type="ECO:0000256" key="7">
    <source>
        <dbReference type="ARBA" id="ARBA00023277"/>
    </source>
</evidence>
<protein>
    <recommendedName>
        <fullName evidence="4 10">4-alpha-glucanotransferase</fullName>
        <ecNumber evidence="3 10">2.4.1.25</ecNumber>
    </recommendedName>
    <alternativeName>
        <fullName evidence="8 10">Amylomaltase</fullName>
    </alternativeName>
    <alternativeName>
        <fullName evidence="9 10">Disproportionating enzyme</fullName>
    </alternativeName>
</protein>
<dbReference type="Gene3D" id="3.20.20.80">
    <property type="entry name" value="Glycosidases"/>
    <property type="match status" value="1"/>
</dbReference>
<evidence type="ECO:0000256" key="3">
    <source>
        <dbReference type="ARBA" id="ARBA00012560"/>
    </source>
</evidence>
<name>A0ABT0A7C8_9SPHN</name>
<evidence type="ECO:0000256" key="6">
    <source>
        <dbReference type="ARBA" id="ARBA00022679"/>
    </source>
</evidence>
<evidence type="ECO:0000313" key="11">
    <source>
        <dbReference type="EMBL" id="MCJ1959105.1"/>
    </source>
</evidence>
<reference evidence="11" key="1">
    <citation type="submission" date="2022-03" db="EMBL/GenBank/DDBJ databases">
        <title>Identification of a novel bacterium isolated from mangrove sediments.</title>
        <authorList>
            <person name="Pan X."/>
        </authorList>
    </citation>
    <scope>NUCLEOTIDE SEQUENCE</scope>
    <source>
        <strain evidence="11">B2637</strain>
    </source>
</reference>
<evidence type="ECO:0000256" key="4">
    <source>
        <dbReference type="ARBA" id="ARBA00020295"/>
    </source>
</evidence>
<dbReference type="EC" id="2.4.1.25" evidence="3 10"/>
<evidence type="ECO:0000256" key="2">
    <source>
        <dbReference type="ARBA" id="ARBA00005684"/>
    </source>
</evidence>
<dbReference type="NCBIfam" id="TIGR00217">
    <property type="entry name" value="malQ"/>
    <property type="match status" value="1"/>
</dbReference>
<gene>
    <name evidence="11" type="primary">malQ</name>
    <name evidence="11" type="ORF">MTR65_00220</name>
</gene>
<dbReference type="Proteomes" id="UP001162802">
    <property type="component" value="Unassembled WGS sequence"/>
</dbReference>
<organism evidence="11 12">
    <name type="scientific">Novosphingobium mangrovi</name>
    <name type="common">ex Hu et al. 2023</name>
    <dbReference type="NCBI Taxonomy" id="2930094"/>
    <lineage>
        <taxon>Bacteria</taxon>
        <taxon>Pseudomonadati</taxon>
        <taxon>Pseudomonadota</taxon>
        <taxon>Alphaproteobacteria</taxon>
        <taxon>Sphingomonadales</taxon>
        <taxon>Sphingomonadaceae</taxon>
        <taxon>Novosphingobium</taxon>
    </lineage>
</organism>
<dbReference type="Pfam" id="PF02446">
    <property type="entry name" value="Glyco_hydro_77"/>
    <property type="match status" value="1"/>
</dbReference>
<sequence length="689" mass="73728">MEPSPDPCAPAPDPGNPAALLHDLAQELGLSRHWRDVEGRDQTVSDTALARIVTALGYPCDTPQALARSHARLAVAARSLPAMLVTEVGRPTPLPASLTHARITAENGEAQDITLEAGVLPAIDTPGYHRVSLYGHELTLAVAPARSPTLTDLLPEARQGERLWGPAVQIPALRSARSGRPYGTLAELAEAVDLFAARGADALAINPVHALFAGLGEGYSPYSPSSRLHLNTALAAPELAGLPPLDLDAEIDTPFIGWKKALPRQHAALRALFDALDPATRARIAGETADNESLQRQALFDALDTHHRAKGRTRWQDWPAKLRDPDGKGAAHFAETHAEDVAFHAFTQWLTAKGLESVQARAKAAGMAIGLVGDLAVGVHTAGADAWALQGAMLEGLTIGAPPDPLGPLGQNWTLTGFSPQGLQRTGYAPWIAMLRAALSRTGALRIDHAFGMARLWVIPEGHGPEDGAYLSYPFEDMLRLAVLEAHRAGALLIAENLGTAPFGFLGALEERRLLDMRVLWFERAADEGFIGAGDYPADSVAMTGTHDTATIAGWWRGRDLDWAHDLSRLPEGTTRADADAKRDWDRGLLWASLTHDATPRPEPDDPAPVLKAALTHIGKSPAGLAIAPLEDILGESEQPNLPGTVTEHPNWRRRLARPLGEWLQDAQIAERITALNDARKGPADPPSG</sequence>
<evidence type="ECO:0000256" key="1">
    <source>
        <dbReference type="ARBA" id="ARBA00000439"/>
    </source>
</evidence>
<dbReference type="InterPro" id="IPR003385">
    <property type="entry name" value="Glyco_hydro_77"/>
</dbReference>
<evidence type="ECO:0000256" key="10">
    <source>
        <dbReference type="RuleBase" id="RU361207"/>
    </source>
</evidence>
<dbReference type="PANTHER" id="PTHR32438:SF5">
    <property type="entry name" value="4-ALPHA-GLUCANOTRANSFERASE DPE1, CHLOROPLASTIC_AMYLOPLASTIC"/>
    <property type="match status" value="1"/>
</dbReference>
<dbReference type="InterPro" id="IPR017853">
    <property type="entry name" value="GH"/>
</dbReference>
<keyword evidence="5 10" id="KW-0328">Glycosyltransferase</keyword>
<evidence type="ECO:0000256" key="9">
    <source>
        <dbReference type="ARBA" id="ARBA00031501"/>
    </source>
</evidence>
<dbReference type="EMBL" id="JALHAT010000001">
    <property type="protein sequence ID" value="MCJ1959105.1"/>
    <property type="molecule type" value="Genomic_DNA"/>
</dbReference>
<dbReference type="PANTHER" id="PTHR32438">
    <property type="entry name" value="4-ALPHA-GLUCANOTRANSFERASE DPE1, CHLOROPLASTIC/AMYLOPLASTIC"/>
    <property type="match status" value="1"/>
</dbReference>
<keyword evidence="12" id="KW-1185">Reference proteome</keyword>
<evidence type="ECO:0000256" key="5">
    <source>
        <dbReference type="ARBA" id="ARBA00022676"/>
    </source>
</evidence>
<comment type="catalytic activity">
    <reaction evidence="1 10">
        <text>Transfers a segment of a (1-&gt;4)-alpha-D-glucan to a new position in an acceptor, which may be glucose or a (1-&gt;4)-alpha-D-glucan.</text>
        <dbReference type="EC" id="2.4.1.25"/>
    </reaction>
</comment>
<evidence type="ECO:0000256" key="8">
    <source>
        <dbReference type="ARBA" id="ARBA00031423"/>
    </source>
</evidence>
<accession>A0ABT0A7C8</accession>